<evidence type="ECO:0000256" key="4">
    <source>
        <dbReference type="ARBA" id="ARBA00022822"/>
    </source>
</evidence>
<keyword evidence="11" id="KW-1185">Reference proteome</keyword>
<comment type="caution">
    <text evidence="10">The sequence shown here is derived from an EMBL/GenBank/DDBJ whole genome shotgun (WGS) entry which is preliminary data.</text>
</comment>
<dbReference type="Proteomes" id="UP000563906">
    <property type="component" value="Unassembled WGS sequence"/>
</dbReference>
<dbReference type="PANTHER" id="PTHR43406">
    <property type="entry name" value="TRYPTOPHAN SYNTHASE, ALPHA CHAIN"/>
    <property type="match status" value="1"/>
</dbReference>
<protein>
    <recommendedName>
        <fullName evidence="8">Tryptophan synthase alpha chain</fullName>
        <ecNumber evidence="8">4.2.1.20</ecNumber>
    </recommendedName>
</protein>
<dbReference type="GO" id="GO:0005829">
    <property type="term" value="C:cytosol"/>
    <property type="evidence" value="ECO:0007669"/>
    <property type="project" value="TreeGrafter"/>
</dbReference>
<dbReference type="CDD" id="cd04724">
    <property type="entry name" value="Tryptophan_synthase_alpha"/>
    <property type="match status" value="1"/>
</dbReference>
<feature type="active site" description="Proton acceptor" evidence="8">
    <location>
        <position position="57"/>
    </location>
</feature>
<comment type="function">
    <text evidence="8">The alpha subunit is responsible for the aldol cleavage of indoleglycerol phosphate to indole and glyceraldehyde 3-phosphate.</text>
</comment>
<dbReference type="NCBIfam" id="TIGR00262">
    <property type="entry name" value="trpA"/>
    <property type="match status" value="1"/>
</dbReference>
<dbReference type="InterPro" id="IPR013785">
    <property type="entry name" value="Aldolase_TIM"/>
</dbReference>
<evidence type="ECO:0000256" key="9">
    <source>
        <dbReference type="RuleBase" id="RU003662"/>
    </source>
</evidence>
<evidence type="ECO:0000256" key="6">
    <source>
        <dbReference type="ARBA" id="ARBA00023239"/>
    </source>
</evidence>
<evidence type="ECO:0000313" key="11">
    <source>
        <dbReference type="Proteomes" id="UP000563906"/>
    </source>
</evidence>
<reference evidence="10 11" key="1">
    <citation type="submission" date="2020-07" db="EMBL/GenBank/DDBJ databases">
        <title>Bacterium isolated from marine sediment.</title>
        <authorList>
            <person name="Shang D."/>
            <person name="Du Z.-J."/>
        </authorList>
    </citation>
    <scope>NUCLEOTIDE SEQUENCE [LARGE SCALE GENOMIC DNA]</scope>
    <source>
        <strain evidence="10 11">S7007</strain>
    </source>
</reference>
<dbReference type="EMBL" id="JACGLS010000001">
    <property type="protein sequence ID" value="MBA6155673.1"/>
    <property type="molecule type" value="Genomic_DNA"/>
</dbReference>
<evidence type="ECO:0000313" key="10">
    <source>
        <dbReference type="EMBL" id="MBA6155673.1"/>
    </source>
</evidence>
<sequence length="256" mass="28592">MNSIKKIFKEKSQNLLSIFFTAGFPKLNDTTAIINNLSSNGVDFIEVGLPYSDPLADGPTIQHSSSVALDNGMNLEVVFEQLFSIKENNKTPLVLMGYLNQIIKYGEHEFCQKVKECGIDTVIIPDLPMIEFENHYQELFKSYGIVNVFLITPHTSEERIRKIDSLTEAFIYVVASASITGAKGEISEQQIAYFNRINEMNLQSNLIVGFGISDNKTFTTACKYMNGAIIGSAFIKELDENGVNKIDSFIKSIKNC</sequence>
<dbReference type="HAMAP" id="MF_00131">
    <property type="entry name" value="Trp_synth_alpha"/>
    <property type="match status" value="1"/>
</dbReference>
<dbReference type="RefSeq" id="WP_182124157.1">
    <property type="nucleotide sequence ID" value="NZ_JACGLS010000001.1"/>
</dbReference>
<dbReference type="EC" id="4.2.1.20" evidence="8"/>
<evidence type="ECO:0000256" key="5">
    <source>
        <dbReference type="ARBA" id="ARBA00023141"/>
    </source>
</evidence>
<dbReference type="SUPFAM" id="SSF51366">
    <property type="entry name" value="Ribulose-phoshate binding barrel"/>
    <property type="match status" value="1"/>
</dbReference>
<gene>
    <name evidence="8" type="primary">trpA</name>
    <name evidence="10" type="ORF">H3Z83_03935</name>
</gene>
<dbReference type="PANTHER" id="PTHR43406:SF1">
    <property type="entry name" value="TRYPTOPHAN SYNTHASE ALPHA CHAIN, CHLOROPLASTIC"/>
    <property type="match status" value="1"/>
</dbReference>
<name>A0A839AKP2_9FLAO</name>
<feature type="active site" description="Proton acceptor" evidence="8">
    <location>
        <position position="46"/>
    </location>
</feature>
<dbReference type="InterPro" id="IPR011060">
    <property type="entry name" value="RibuloseP-bd_barrel"/>
</dbReference>
<dbReference type="AlphaFoldDB" id="A0A839AKP2"/>
<organism evidence="10 11">
    <name type="scientific">Tenacibaculum pelagium</name>
    <dbReference type="NCBI Taxonomy" id="2759527"/>
    <lineage>
        <taxon>Bacteria</taxon>
        <taxon>Pseudomonadati</taxon>
        <taxon>Bacteroidota</taxon>
        <taxon>Flavobacteriia</taxon>
        <taxon>Flavobacteriales</taxon>
        <taxon>Flavobacteriaceae</taxon>
        <taxon>Tenacibaculum</taxon>
    </lineage>
</organism>
<dbReference type="InterPro" id="IPR002028">
    <property type="entry name" value="Trp_synthase_suA"/>
</dbReference>
<evidence type="ECO:0000256" key="2">
    <source>
        <dbReference type="ARBA" id="ARBA00011270"/>
    </source>
</evidence>
<accession>A0A839AKP2</accession>
<comment type="similarity">
    <text evidence="8 9">Belongs to the TrpA family.</text>
</comment>
<dbReference type="Pfam" id="PF00290">
    <property type="entry name" value="Trp_syntA"/>
    <property type="match status" value="1"/>
</dbReference>
<dbReference type="PROSITE" id="PS00167">
    <property type="entry name" value="TRP_SYNTHASE_ALPHA"/>
    <property type="match status" value="1"/>
</dbReference>
<comment type="pathway">
    <text evidence="1 8">Amino-acid biosynthesis; L-tryptophan biosynthesis; L-tryptophan from chorismate: step 5/5.</text>
</comment>
<keyword evidence="4 8" id="KW-0822">Tryptophan biosynthesis</keyword>
<comment type="subunit">
    <text evidence="2 8">Tetramer of two alpha and two beta chains.</text>
</comment>
<dbReference type="InterPro" id="IPR018204">
    <property type="entry name" value="Trp_synthase_alpha_AS"/>
</dbReference>
<evidence type="ECO:0000256" key="7">
    <source>
        <dbReference type="ARBA" id="ARBA00049047"/>
    </source>
</evidence>
<dbReference type="UniPathway" id="UPA00035">
    <property type="reaction ID" value="UER00044"/>
</dbReference>
<proteinExistence type="inferred from homology"/>
<comment type="catalytic activity">
    <reaction evidence="7 8">
        <text>(1S,2R)-1-C-(indol-3-yl)glycerol 3-phosphate + L-serine = D-glyceraldehyde 3-phosphate + L-tryptophan + H2O</text>
        <dbReference type="Rhea" id="RHEA:10532"/>
        <dbReference type="ChEBI" id="CHEBI:15377"/>
        <dbReference type="ChEBI" id="CHEBI:33384"/>
        <dbReference type="ChEBI" id="CHEBI:57912"/>
        <dbReference type="ChEBI" id="CHEBI:58866"/>
        <dbReference type="ChEBI" id="CHEBI:59776"/>
        <dbReference type="EC" id="4.2.1.20"/>
    </reaction>
</comment>
<dbReference type="GO" id="GO:0004834">
    <property type="term" value="F:tryptophan synthase activity"/>
    <property type="evidence" value="ECO:0007669"/>
    <property type="project" value="UniProtKB-UniRule"/>
</dbReference>
<evidence type="ECO:0000256" key="3">
    <source>
        <dbReference type="ARBA" id="ARBA00022605"/>
    </source>
</evidence>
<keyword evidence="5 8" id="KW-0057">Aromatic amino acid biosynthesis</keyword>
<keyword evidence="3 8" id="KW-0028">Amino-acid biosynthesis</keyword>
<evidence type="ECO:0000256" key="8">
    <source>
        <dbReference type="HAMAP-Rule" id="MF_00131"/>
    </source>
</evidence>
<evidence type="ECO:0000256" key="1">
    <source>
        <dbReference type="ARBA" id="ARBA00004733"/>
    </source>
</evidence>
<keyword evidence="6 8" id="KW-0456">Lyase</keyword>
<dbReference type="Gene3D" id="3.20.20.70">
    <property type="entry name" value="Aldolase class I"/>
    <property type="match status" value="1"/>
</dbReference>